<keyword evidence="4" id="KW-1185">Reference proteome</keyword>
<dbReference type="InterPro" id="IPR002942">
    <property type="entry name" value="S4_RNA-bd"/>
</dbReference>
<dbReference type="RefSeq" id="WP_069987788.1">
    <property type="nucleotide sequence ID" value="NZ_JACOQK010000001.1"/>
</dbReference>
<evidence type="ECO:0000256" key="1">
    <source>
        <dbReference type="PROSITE-ProRule" id="PRU00182"/>
    </source>
</evidence>
<evidence type="ECO:0000313" key="3">
    <source>
        <dbReference type="EMBL" id="MBC5788243.1"/>
    </source>
</evidence>
<accession>A0ABR7ISX8</accession>
<dbReference type="SUPFAM" id="SSF55174">
    <property type="entry name" value="Alpha-L RNA-binding motif"/>
    <property type="match status" value="1"/>
</dbReference>
<comment type="caution">
    <text evidence="3">The sequence shown here is derived from an EMBL/GenBank/DDBJ whole genome shotgun (WGS) entry which is preliminary data.</text>
</comment>
<evidence type="ECO:0000259" key="2">
    <source>
        <dbReference type="SMART" id="SM00363"/>
    </source>
</evidence>
<dbReference type="PROSITE" id="PS50889">
    <property type="entry name" value="S4"/>
    <property type="match status" value="1"/>
</dbReference>
<dbReference type="Proteomes" id="UP000649151">
    <property type="component" value="Unassembled WGS sequence"/>
</dbReference>
<dbReference type="Gene3D" id="3.10.290.10">
    <property type="entry name" value="RNA-binding S4 domain"/>
    <property type="match status" value="1"/>
</dbReference>
<dbReference type="CDD" id="cd00165">
    <property type="entry name" value="S4"/>
    <property type="match status" value="1"/>
</dbReference>
<dbReference type="Pfam" id="PF13275">
    <property type="entry name" value="S4_2"/>
    <property type="match status" value="1"/>
</dbReference>
<feature type="domain" description="RNA-binding S4" evidence="2">
    <location>
        <begin position="13"/>
        <end position="75"/>
    </location>
</feature>
<gene>
    <name evidence="3" type="ORF">H8Z77_09480</name>
</gene>
<dbReference type="SMART" id="SM00363">
    <property type="entry name" value="S4"/>
    <property type="match status" value="1"/>
</dbReference>
<dbReference type="InterPro" id="IPR036986">
    <property type="entry name" value="S4_RNA-bd_sf"/>
</dbReference>
<reference evidence="3 4" key="1">
    <citation type="submission" date="2020-08" db="EMBL/GenBank/DDBJ databases">
        <title>Genome public.</title>
        <authorList>
            <person name="Liu C."/>
            <person name="Sun Q."/>
        </authorList>
    </citation>
    <scope>NUCLEOTIDE SEQUENCE [LARGE SCALE GENOMIC DNA]</scope>
    <source>
        <strain evidence="3 4">NSJ-27</strain>
    </source>
</reference>
<keyword evidence="1" id="KW-0694">RNA-binding</keyword>
<protein>
    <submittedName>
        <fullName evidence="3">RNA-binding S4 domain-containing protein</fullName>
    </submittedName>
</protein>
<name>A0ABR7ISX8_9CLOT</name>
<dbReference type="EMBL" id="JACOQK010000001">
    <property type="protein sequence ID" value="MBC5788243.1"/>
    <property type="molecule type" value="Genomic_DNA"/>
</dbReference>
<organism evidence="3 4">
    <name type="scientific">Clostridium facile</name>
    <dbReference type="NCBI Taxonomy" id="2763035"/>
    <lineage>
        <taxon>Bacteria</taxon>
        <taxon>Bacillati</taxon>
        <taxon>Bacillota</taxon>
        <taxon>Clostridia</taxon>
        <taxon>Eubacteriales</taxon>
        <taxon>Clostridiaceae</taxon>
        <taxon>Clostridium</taxon>
    </lineage>
</organism>
<proteinExistence type="predicted"/>
<evidence type="ECO:0000313" key="4">
    <source>
        <dbReference type="Proteomes" id="UP000649151"/>
    </source>
</evidence>
<sequence length="75" mass="8290">MKTETIPIHTPFIKLDQLLKFAGIAETGGHAKEMVADGEVMLNGEVCYIRGKKVFPNDKIVIGNELELLIIHEGN</sequence>